<name>A0A9W8NK03_9PEZI</name>
<feature type="compositionally biased region" description="Basic and acidic residues" evidence="1">
    <location>
        <begin position="160"/>
        <end position="175"/>
    </location>
</feature>
<evidence type="ECO:0000256" key="1">
    <source>
        <dbReference type="SAM" id="MobiDB-lite"/>
    </source>
</evidence>
<keyword evidence="3" id="KW-1185">Reference proteome</keyword>
<proteinExistence type="predicted"/>
<comment type="caution">
    <text evidence="2">The sequence shown here is derived from an EMBL/GenBank/DDBJ whole genome shotgun (WGS) entry which is preliminary data.</text>
</comment>
<protein>
    <submittedName>
        <fullName evidence="2">Uncharacterized protein</fullName>
    </submittedName>
</protein>
<sequence length="229" mass="24577">MSFGSTKPTLKSQTALQLQWDCSQNRGAISQLVDSWIAVSDGTRQGSGSSPVLDEIEQHTIGEILQMETSEVTKKIESLLKIDLAHFIRVRSQLLSLLVAWEQAILEKKRYSEEGLHTGGDMSQLSPHQFLVLFQIVFHRARVGLTSLPSSAPNPAGNKRTMEPDSAPDAKRARFEGAAGQTPATIPASNPPAPAGVKRSIEPDSPVPAKRARLGDGDGNGDGDEVGTS</sequence>
<dbReference type="Proteomes" id="UP001148614">
    <property type="component" value="Unassembled WGS sequence"/>
</dbReference>
<reference evidence="2" key="1">
    <citation type="submission" date="2022-07" db="EMBL/GenBank/DDBJ databases">
        <title>Genome Sequence of Xylaria arbuscula.</title>
        <authorList>
            <person name="Buettner E."/>
        </authorList>
    </citation>
    <scope>NUCLEOTIDE SEQUENCE</scope>
    <source>
        <strain evidence="2">VT107</strain>
    </source>
</reference>
<dbReference type="AlphaFoldDB" id="A0A9W8NK03"/>
<accession>A0A9W8NK03</accession>
<feature type="compositionally biased region" description="Acidic residues" evidence="1">
    <location>
        <begin position="219"/>
        <end position="229"/>
    </location>
</feature>
<organism evidence="2 3">
    <name type="scientific">Xylaria arbuscula</name>
    <dbReference type="NCBI Taxonomy" id="114810"/>
    <lineage>
        <taxon>Eukaryota</taxon>
        <taxon>Fungi</taxon>
        <taxon>Dikarya</taxon>
        <taxon>Ascomycota</taxon>
        <taxon>Pezizomycotina</taxon>
        <taxon>Sordariomycetes</taxon>
        <taxon>Xylariomycetidae</taxon>
        <taxon>Xylariales</taxon>
        <taxon>Xylariaceae</taxon>
        <taxon>Xylaria</taxon>
    </lineage>
</organism>
<feature type="region of interest" description="Disordered" evidence="1">
    <location>
        <begin position="147"/>
        <end position="229"/>
    </location>
</feature>
<dbReference type="EMBL" id="JANPWZ010000261">
    <property type="protein sequence ID" value="KAJ3578091.1"/>
    <property type="molecule type" value="Genomic_DNA"/>
</dbReference>
<evidence type="ECO:0000313" key="3">
    <source>
        <dbReference type="Proteomes" id="UP001148614"/>
    </source>
</evidence>
<gene>
    <name evidence="2" type="ORF">NPX13_g2474</name>
</gene>
<evidence type="ECO:0000313" key="2">
    <source>
        <dbReference type="EMBL" id="KAJ3578091.1"/>
    </source>
</evidence>